<protein>
    <submittedName>
        <fullName evidence="7">TerC/Alx family metal homeostasis membrane protein</fullName>
    </submittedName>
</protein>
<dbReference type="GO" id="GO:0016020">
    <property type="term" value="C:membrane"/>
    <property type="evidence" value="ECO:0007669"/>
    <property type="project" value="UniProtKB-SubCell"/>
</dbReference>
<feature type="transmembrane region" description="Helical" evidence="6">
    <location>
        <begin position="83"/>
        <end position="105"/>
    </location>
</feature>
<proteinExistence type="inferred from homology"/>
<keyword evidence="4 6" id="KW-1133">Transmembrane helix</keyword>
<dbReference type="EMBL" id="CP130613">
    <property type="protein sequence ID" value="WKW16553.1"/>
    <property type="molecule type" value="Genomic_DNA"/>
</dbReference>
<keyword evidence="3 6" id="KW-0812">Transmembrane</keyword>
<feature type="transmembrane region" description="Helical" evidence="6">
    <location>
        <begin position="145"/>
        <end position="163"/>
    </location>
</feature>
<feature type="transmembrane region" description="Helical" evidence="6">
    <location>
        <begin position="299"/>
        <end position="320"/>
    </location>
</feature>
<sequence length="329" mass="36457">MWTGFLVFVGIVLALDLGVFNRTPHAPTLREALLFTAGTVVMALGFAVFVYAAYNGHWLGLGTAIDAVDKNVNDGRLAAVKFLTGYVVELSLSMDNVFVIALIFQHLKVPPVYQHRVLFWGILGALAMRGAMIGIGAQLVARYHWILYVFGAFLVITAIRMLWRKEEESEAEVESVVVRWLRRHFPVTDRYHEQHFLVEMNGKKFLTPLAVALVLVETTDLIFAVDSIPAIFAITADPFLVFTSNVFAILCLRSLYFGLAGLIEKFRYLKVSLALVLGIVGVKMLGMKWIKGWLGEDTNFWLLGIIFGVLIGGGIASWAADRGESKSAS</sequence>
<keyword evidence="5 6" id="KW-0472">Membrane</keyword>
<evidence type="ECO:0000256" key="2">
    <source>
        <dbReference type="ARBA" id="ARBA00007511"/>
    </source>
</evidence>
<dbReference type="NCBIfam" id="TIGR03718">
    <property type="entry name" value="R_switched_Alx"/>
    <property type="match status" value="1"/>
</dbReference>
<keyword evidence="9" id="KW-1185">Reference proteome</keyword>
<name>A0AA49Q652_9BACT</name>
<feature type="transmembrane region" description="Helical" evidence="6">
    <location>
        <begin position="6"/>
        <end position="21"/>
    </location>
</feature>
<evidence type="ECO:0000313" key="9">
    <source>
        <dbReference type="Proteomes" id="UP001229955"/>
    </source>
</evidence>
<evidence type="ECO:0000313" key="8">
    <source>
        <dbReference type="EMBL" id="WKW16553.1"/>
    </source>
</evidence>
<evidence type="ECO:0000256" key="4">
    <source>
        <dbReference type="ARBA" id="ARBA00022989"/>
    </source>
</evidence>
<evidence type="ECO:0000256" key="3">
    <source>
        <dbReference type="ARBA" id="ARBA00022692"/>
    </source>
</evidence>
<comment type="similarity">
    <text evidence="2">Belongs to the TerC family.</text>
</comment>
<dbReference type="Proteomes" id="UP001229955">
    <property type="component" value="Chromosome"/>
</dbReference>
<gene>
    <name evidence="7" type="ORF">Strain138_000030</name>
    <name evidence="8" type="ORF">Strain318_000030</name>
</gene>
<evidence type="ECO:0000256" key="6">
    <source>
        <dbReference type="SAM" id="Phobius"/>
    </source>
</evidence>
<dbReference type="PANTHER" id="PTHR30238">
    <property type="entry name" value="MEMBRANE BOUND PREDICTED REDOX MODULATOR"/>
    <property type="match status" value="1"/>
</dbReference>
<feature type="transmembrane region" description="Helical" evidence="6">
    <location>
        <begin position="268"/>
        <end position="287"/>
    </location>
</feature>
<feature type="transmembrane region" description="Helical" evidence="6">
    <location>
        <begin position="33"/>
        <end position="54"/>
    </location>
</feature>
<dbReference type="AlphaFoldDB" id="A0AA49Q652"/>
<evidence type="ECO:0000256" key="1">
    <source>
        <dbReference type="ARBA" id="ARBA00004141"/>
    </source>
</evidence>
<reference evidence="7" key="1">
    <citation type="submission" date="2023-07" db="EMBL/GenBank/DDBJ databases">
        <authorList>
            <person name="Haufschild T."/>
            <person name="Kallscheuer N."/>
            <person name="Hammer J."/>
            <person name="Kohn T."/>
            <person name="Kabuu M."/>
            <person name="Jogler M."/>
            <person name="Wohfarth N."/>
            <person name="Heuer A."/>
            <person name="Rohde M."/>
            <person name="van Teeseling M.C.F."/>
            <person name="Jogler C."/>
        </authorList>
    </citation>
    <scope>NUCLEOTIDE SEQUENCE</scope>
    <source>
        <strain evidence="7">Strain 138</strain>
        <strain evidence="8">Strain 318</strain>
    </source>
</reference>
<dbReference type="EMBL" id="CP130612">
    <property type="protein sequence ID" value="WKW13647.1"/>
    <property type="molecule type" value="Genomic_DNA"/>
</dbReference>
<dbReference type="PANTHER" id="PTHR30238:SF0">
    <property type="entry name" value="THYLAKOID MEMBRANE PROTEIN TERC, CHLOROPLASTIC"/>
    <property type="match status" value="1"/>
</dbReference>
<dbReference type="Pfam" id="PF03741">
    <property type="entry name" value="TerC"/>
    <property type="match status" value="1"/>
</dbReference>
<dbReference type="InterPro" id="IPR022369">
    <property type="entry name" value="Integral_membrane_TerC_rswitch"/>
</dbReference>
<organism evidence="7">
    <name type="scientific">Pseudogemmatithrix spongiicola</name>
    <dbReference type="NCBI Taxonomy" id="3062599"/>
    <lineage>
        <taxon>Bacteria</taxon>
        <taxon>Pseudomonadati</taxon>
        <taxon>Gemmatimonadota</taxon>
        <taxon>Gemmatimonadia</taxon>
        <taxon>Gemmatimonadales</taxon>
        <taxon>Gemmatimonadaceae</taxon>
        <taxon>Pseudogemmatithrix</taxon>
    </lineage>
</organism>
<feature type="transmembrane region" description="Helical" evidence="6">
    <location>
        <begin position="117"/>
        <end position="139"/>
    </location>
</feature>
<feature type="transmembrane region" description="Helical" evidence="6">
    <location>
        <begin position="231"/>
        <end position="256"/>
    </location>
</feature>
<evidence type="ECO:0000256" key="5">
    <source>
        <dbReference type="ARBA" id="ARBA00023136"/>
    </source>
</evidence>
<comment type="subcellular location">
    <subcellularLocation>
        <location evidence="1">Membrane</location>
        <topology evidence="1">Multi-pass membrane protein</topology>
    </subcellularLocation>
</comment>
<evidence type="ECO:0000313" key="7">
    <source>
        <dbReference type="EMBL" id="WKW13647.1"/>
    </source>
</evidence>
<accession>A0AA49K372</accession>
<dbReference type="KEGG" id="pspc:Strain318_000030"/>
<dbReference type="InterPro" id="IPR005496">
    <property type="entry name" value="Integral_membrane_TerC"/>
</dbReference>
<feature type="transmembrane region" description="Helical" evidence="6">
    <location>
        <begin position="205"/>
        <end position="225"/>
    </location>
</feature>
<accession>A0AA49Q652</accession>
<dbReference type="RefSeq" id="WP_367887868.1">
    <property type="nucleotide sequence ID" value="NZ_CP130612.1"/>
</dbReference>